<dbReference type="OrthoDB" id="407509at2759"/>
<name>A0A8S4S5K1_9NEOP</name>
<evidence type="ECO:0000313" key="1">
    <source>
        <dbReference type="EMBL" id="CAH2244648.1"/>
    </source>
</evidence>
<sequence>MSDRSCVRTTFTHIVFPYSQFTEMYWSAGMVVTQPTYYGDTIQLGTSNFEKGGRSGFGWAAYGILRDIVSSKIPQCLKTKVFEQCVLPVKTYGSDGPHKKAQSYSSNISQGILGCSRASNRANKRDMPAVVVFSLGIPPLEGGVPHNLHPVQG</sequence>
<dbReference type="Proteomes" id="UP000838756">
    <property type="component" value="Unassembled WGS sequence"/>
</dbReference>
<keyword evidence="2" id="KW-1185">Reference proteome</keyword>
<protein>
    <submittedName>
        <fullName evidence="1">Jg3876 protein</fullName>
    </submittedName>
</protein>
<organism evidence="1 2">
    <name type="scientific">Pararge aegeria aegeria</name>
    <dbReference type="NCBI Taxonomy" id="348720"/>
    <lineage>
        <taxon>Eukaryota</taxon>
        <taxon>Metazoa</taxon>
        <taxon>Ecdysozoa</taxon>
        <taxon>Arthropoda</taxon>
        <taxon>Hexapoda</taxon>
        <taxon>Insecta</taxon>
        <taxon>Pterygota</taxon>
        <taxon>Neoptera</taxon>
        <taxon>Endopterygota</taxon>
        <taxon>Lepidoptera</taxon>
        <taxon>Glossata</taxon>
        <taxon>Ditrysia</taxon>
        <taxon>Papilionoidea</taxon>
        <taxon>Nymphalidae</taxon>
        <taxon>Satyrinae</taxon>
        <taxon>Satyrini</taxon>
        <taxon>Parargina</taxon>
        <taxon>Pararge</taxon>
    </lineage>
</organism>
<gene>
    <name evidence="1" type="primary">jg3876</name>
    <name evidence="1" type="ORF">PAEG_LOCUS20572</name>
</gene>
<reference evidence="1" key="1">
    <citation type="submission" date="2022-03" db="EMBL/GenBank/DDBJ databases">
        <authorList>
            <person name="Lindestad O."/>
        </authorList>
    </citation>
    <scope>NUCLEOTIDE SEQUENCE</scope>
</reference>
<dbReference type="EMBL" id="CAKXAJ010025837">
    <property type="protein sequence ID" value="CAH2244648.1"/>
    <property type="molecule type" value="Genomic_DNA"/>
</dbReference>
<accession>A0A8S4S5K1</accession>
<dbReference type="AlphaFoldDB" id="A0A8S4S5K1"/>
<proteinExistence type="predicted"/>
<evidence type="ECO:0000313" key="2">
    <source>
        <dbReference type="Proteomes" id="UP000838756"/>
    </source>
</evidence>
<comment type="caution">
    <text evidence="1">The sequence shown here is derived from an EMBL/GenBank/DDBJ whole genome shotgun (WGS) entry which is preliminary data.</text>
</comment>